<dbReference type="Pfam" id="PF00270">
    <property type="entry name" value="DEAD"/>
    <property type="match status" value="1"/>
</dbReference>
<evidence type="ECO:0000256" key="4">
    <source>
        <dbReference type="ARBA" id="ARBA00022840"/>
    </source>
</evidence>
<gene>
    <name evidence="9" type="ORF">BDEG_21152</name>
</gene>
<dbReference type="PANTHER" id="PTHR18934:SF145">
    <property type="entry name" value="ATP-DEPENDENT RNA HELICASE DHX57-RELATED"/>
    <property type="match status" value="1"/>
</dbReference>
<dbReference type="SMART" id="SM00490">
    <property type="entry name" value="HELICc"/>
    <property type="match status" value="1"/>
</dbReference>
<dbReference type="InterPro" id="IPR027417">
    <property type="entry name" value="P-loop_NTPase"/>
</dbReference>
<dbReference type="Gene3D" id="3.40.50.300">
    <property type="entry name" value="P-loop containing nucleotide triphosphate hydrolases"/>
    <property type="match status" value="2"/>
</dbReference>
<feature type="domain" description="Helicase ATP-binding" evidence="7">
    <location>
        <begin position="557"/>
        <end position="729"/>
    </location>
</feature>
<dbReference type="PANTHER" id="PTHR18934">
    <property type="entry name" value="ATP-DEPENDENT RNA HELICASE"/>
    <property type="match status" value="1"/>
</dbReference>
<proteinExistence type="predicted"/>
<feature type="region of interest" description="Disordered" evidence="6">
    <location>
        <begin position="1"/>
        <end position="41"/>
    </location>
</feature>
<dbReference type="PROSITE" id="PS51194">
    <property type="entry name" value="HELICASE_CTER"/>
    <property type="match status" value="1"/>
</dbReference>
<dbReference type="SMART" id="SM00847">
    <property type="entry name" value="HA2"/>
    <property type="match status" value="1"/>
</dbReference>
<dbReference type="InterPro" id="IPR014001">
    <property type="entry name" value="Helicase_ATP-bd"/>
</dbReference>
<dbReference type="Pfam" id="PF00271">
    <property type="entry name" value="Helicase_C"/>
    <property type="match status" value="1"/>
</dbReference>
<dbReference type="InterPro" id="IPR048333">
    <property type="entry name" value="HA2_WH"/>
</dbReference>
<dbReference type="EMBL" id="DS022300">
    <property type="protein sequence ID" value="OAJ37083.1"/>
    <property type="molecule type" value="Genomic_DNA"/>
</dbReference>
<evidence type="ECO:0000256" key="5">
    <source>
        <dbReference type="ARBA" id="ARBA00047984"/>
    </source>
</evidence>
<dbReference type="GO" id="GO:0005524">
    <property type="term" value="F:ATP binding"/>
    <property type="evidence" value="ECO:0007669"/>
    <property type="project" value="UniProtKB-KW"/>
</dbReference>
<dbReference type="Proteomes" id="UP000077115">
    <property type="component" value="Unassembled WGS sequence"/>
</dbReference>
<dbReference type="GO" id="GO:0003723">
    <property type="term" value="F:RNA binding"/>
    <property type="evidence" value="ECO:0007669"/>
    <property type="project" value="TreeGrafter"/>
</dbReference>
<evidence type="ECO:0000256" key="1">
    <source>
        <dbReference type="ARBA" id="ARBA00012552"/>
    </source>
</evidence>
<protein>
    <recommendedName>
        <fullName evidence="1">RNA helicase</fullName>
        <ecNumber evidence="1">3.6.4.13</ecNumber>
    </recommendedName>
</protein>
<dbReference type="GO" id="GO:0003724">
    <property type="term" value="F:RNA helicase activity"/>
    <property type="evidence" value="ECO:0007669"/>
    <property type="project" value="UniProtKB-EC"/>
</dbReference>
<evidence type="ECO:0000313" key="10">
    <source>
        <dbReference type="Proteomes" id="UP000077115"/>
    </source>
</evidence>
<organism evidence="9 10">
    <name type="scientific">Batrachochytrium dendrobatidis (strain JEL423)</name>
    <dbReference type="NCBI Taxonomy" id="403673"/>
    <lineage>
        <taxon>Eukaryota</taxon>
        <taxon>Fungi</taxon>
        <taxon>Fungi incertae sedis</taxon>
        <taxon>Chytridiomycota</taxon>
        <taxon>Chytridiomycota incertae sedis</taxon>
        <taxon>Chytridiomycetes</taxon>
        <taxon>Rhizophydiales</taxon>
        <taxon>Rhizophydiales incertae sedis</taxon>
        <taxon>Batrachochytrium</taxon>
    </lineage>
</organism>
<dbReference type="PROSITE" id="PS51192">
    <property type="entry name" value="HELICASE_ATP_BIND_1"/>
    <property type="match status" value="1"/>
</dbReference>
<keyword evidence="3" id="KW-0378">Hydrolase</keyword>
<feature type="compositionally biased region" description="Polar residues" evidence="6">
    <location>
        <begin position="60"/>
        <end position="83"/>
    </location>
</feature>
<dbReference type="Pfam" id="PF21010">
    <property type="entry name" value="HA2_C"/>
    <property type="match status" value="1"/>
</dbReference>
<feature type="region of interest" description="Disordered" evidence="6">
    <location>
        <begin position="57"/>
        <end position="83"/>
    </location>
</feature>
<dbReference type="GO" id="GO:0016787">
    <property type="term" value="F:hydrolase activity"/>
    <property type="evidence" value="ECO:0007669"/>
    <property type="project" value="UniProtKB-KW"/>
</dbReference>
<feature type="domain" description="Helicase C-terminal" evidence="8">
    <location>
        <begin position="853"/>
        <end position="1033"/>
    </location>
</feature>
<dbReference type="SUPFAM" id="SSF52540">
    <property type="entry name" value="P-loop containing nucleoside triphosphate hydrolases"/>
    <property type="match status" value="1"/>
</dbReference>
<evidence type="ECO:0000313" key="9">
    <source>
        <dbReference type="EMBL" id="OAJ37083.1"/>
    </source>
</evidence>
<dbReference type="CDD" id="cd17917">
    <property type="entry name" value="DEXHc_RHA-like"/>
    <property type="match status" value="1"/>
</dbReference>
<dbReference type="InterPro" id="IPR002464">
    <property type="entry name" value="DNA/RNA_helicase_DEAH_CS"/>
</dbReference>
<sequence>MTKTSNASKKAKAKQASSVLRGFSTTSIPKPTLDSKPAVEETAMLDKLHIPSQPIESADHSTFQDSSNTAHASSGCSTESQENNIQKRKDIIKKYKHAASLVDFKFAKTNSAKKALCGNSSIPVVAISANLENILFQYLSDIKTDQLDSPCSEVLPQSELELHQAYIWLSKIGFHSDDIEAAMKASLNRSIDSLLQWIQFNVNGLNSSDLESSQEIQIAPKPVAEMADCVNPVNQLNQSTNDDRKETNVHELEDAGCNSDTACSNEQSSFARIDDSSDCLKESNLSDFEFLDYEDIAKDVEKKSDAAISDDDSSDIGSLMGALFDEEETIKSAIASDVPTSQIVHILDMSSPGWTGSMPRELLQQWIKKNCKGAEIVFYPLTCHIGSRFGLRFKHDREPTNLFNQAFEMDKNEIVGNVADAKQFVATKALFHLIGSAQSFQVRNLPPPFANIWREWDHQRTTAAEDLMMETIQRQLDFVKSITALEFTPQKSDKSMDKISETPAKLLVSKQDDSTQMGKKYTQLPYLLKTRQESATFKNLLKSRSALPVYQHKSSIIETITNHQVVVLSGDTGSGKSTQVPHFILEQAIQSGFGASTNIICTQPRRISAISLAERVSSEIADGGPPGSQNSWIGYQARFENKTSSSTRLTFCTTGVLLKRMESNTMLTGISHVIVDEVHERTLDSDFLLFLLKWLLPRRPDLKVILMSATVDAGFFAAYFEKGTGISTVPCIQVPGKMFPVKIGYLEDAIQESGYIMDTHSKFSLQPKNVYQKSKTIKVSGRGGTSYSMTAMWEQTIKPSNDDLYTEDIVEDVSMVIDLDDDTDDTWESQSIYSASTLETVSRIDPQKVNYELIEHLIYHIISQEPECDDMTPGSILVFLPGISEIRSLRDALSAKSEEQGESQLWVLCLHGMLTAQEQSMVFESAPQGKRKVVLSTNVAETGITIPDIVYVIDSGRAREICYDERRKMRRLADILISKANCKQRAGRAGRVRPGQCFHLIPHSSYKLLPQSRPPEMLRLELEEICLRVRAILGPYSCCGSLASLFASMPEPPPEARIERSLQLLNMTKALDDSENLTWLGRILVNLPLDVRLGKMLLYSIFFDCIEPVLTICAVLSLGKSPFVRPFDQEAQASIAHAVFRRGNSDLLSYAYAYDKWAERMDQFKSASNSKRFCDNFFLSWQNLNLIHDTRTRLRRGLVALGFISAQMTSNLNSIALKERSQIGMPSLTIRLNSPITSTEQLVQSLFAAALYPNILVLDAPVKMHGKVTAHLLHMPGKTDDINIQKSSIVSKNDLKESGWYAYHAIKLEKARSVSGTDRGAVLDINETLGLSVVLFCGKTATMQPCIGALSIDSDQLVIKCPPRTCAGLMALRQVLEQHFDAFFKDPKNITDKMSQAKSCFKKLIANCPTAA</sequence>
<dbReference type="PROSITE" id="PS00690">
    <property type="entry name" value="DEAH_ATP_HELICASE"/>
    <property type="match status" value="1"/>
</dbReference>
<dbReference type="InterPro" id="IPR001650">
    <property type="entry name" value="Helicase_C-like"/>
</dbReference>
<dbReference type="FunFam" id="3.40.50.300:FF:000500">
    <property type="entry name" value="ATP-dependent RNA helicase DHX29"/>
    <property type="match status" value="1"/>
</dbReference>
<dbReference type="VEuPathDB" id="FungiDB:BDEG_21152"/>
<dbReference type="Pfam" id="PF04408">
    <property type="entry name" value="WHD_HA2"/>
    <property type="match status" value="1"/>
</dbReference>
<dbReference type="InterPro" id="IPR007502">
    <property type="entry name" value="Helicase-assoc_dom"/>
</dbReference>
<evidence type="ECO:0000259" key="8">
    <source>
        <dbReference type="PROSITE" id="PS51194"/>
    </source>
</evidence>
<comment type="catalytic activity">
    <reaction evidence="5">
        <text>ATP + H2O = ADP + phosphate + H(+)</text>
        <dbReference type="Rhea" id="RHEA:13065"/>
        <dbReference type="ChEBI" id="CHEBI:15377"/>
        <dbReference type="ChEBI" id="CHEBI:15378"/>
        <dbReference type="ChEBI" id="CHEBI:30616"/>
        <dbReference type="ChEBI" id="CHEBI:43474"/>
        <dbReference type="ChEBI" id="CHEBI:456216"/>
        <dbReference type="EC" id="3.6.4.13"/>
    </reaction>
</comment>
<feature type="compositionally biased region" description="Low complexity" evidence="6">
    <location>
        <begin position="1"/>
        <end position="18"/>
    </location>
</feature>
<evidence type="ECO:0000256" key="2">
    <source>
        <dbReference type="ARBA" id="ARBA00022741"/>
    </source>
</evidence>
<dbReference type="EC" id="3.6.4.13" evidence="1"/>
<name>A0A177WAM1_BATDL</name>
<dbReference type="STRING" id="403673.A0A177WAM1"/>
<dbReference type="GO" id="GO:1990904">
    <property type="term" value="C:ribonucleoprotein complex"/>
    <property type="evidence" value="ECO:0007669"/>
    <property type="project" value="UniProtKB-ARBA"/>
</dbReference>
<accession>A0A177WAM1</accession>
<dbReference type="SMART" id="SM00487">
    <property type="entry name" value="DEXDc"/>
    <property type="match status" value="1"/>
</dbReference>
<evidence type="ECO:0000259" key="7">
    <source>
        <dbReference type="PROSITE" id="PS51192"/>
    </source>
</evidence>
<dbReference type="InterPro" id="IPR011545">
    <property type="entry name" value="DEAD/DEAH_box_helicase_dom"/>
</dbReference>
<dbReference type="CDD" id="cd18791">
    <property type="entry name" value="SF2_C_RHA"/>
    <property type="match status" value="1"/>
</dbReference>
<keyword evidence="4" id="KW-0067">ATP-binding</keyword>
<reference evidence="9 10" key="1">
    <citation type="submission" date="2006-10" db="EMBL/GenBank/DDBJ databases">
        <title>The Genome Sequence of Batrachochytrium dendrobatidis JEL423.</title>
        <authorList>
            <consortium name="The Broad Institute Genome Sequencing Platform"/>
            <person name="Birren B."/>
            <person name="Lander E."/>
            <person name="Galagan J."/>
            <person name="Cuomo C."/>
            <person name="Devon K."/>
            <person name="Jaffe D."/>
            <person name="Butler J."/>
            <person name="Alvarez P."/>
            <person name="Gnerre S."/>
            <person name="Grabherr M."/>
            <person name="Kleber M."/>
            <person name="Mauceli E."/>
            <person name="Brockman W."/>
            <person name="Young S."/>
            <person name="LaButti K."/>
            <person name="Sykes S."/>
            <person name="DeCaprio D."/>
            <person name="Crawford M."/>
            <person name="Koehrsen M."/>
            <person name="Engels R."/>
            <person name="Montgomery P."/>
            <person name="Pearson M."/>
            <person name="Howarth C."/>
            <person name="Larson L."/>
            <person name="White J."/>
            <person name="O'Leary S."/>
            <person name="Kodira C."/>
            <person name="Zeng Q."/>
            <person name="Yandava C."/>
            <person name="Alvarado L."/>
            <person name="Longcore J."/>
            <person name="James T."/>
        </authorList>
    </citation>
    <scope>NUCLEOTIDE SEQUENCE [LARGE SCALE GENOMIC DNA]</scope>
    <source>
        <strain evidence="9 10">JEL423</strain>
    </source>
</reference>
<reference evidence="9 10" key="2">
    <citation type="submission" date="2016-05" db="EMBL/GenBank/DDBJ databases">
        <title>Lineage-specific infection strategies underlie the spectrum of fungal disease in amphibians.</title>
        <authorList>
            <person name="Cuomo C.A."/>
            <person name="Farrer R.A."/>
            <person name="James T."/>
            <person name="Longcore J."/>
            <person name="Birren B."/>
        </authorList>
    </citation>
    <scope>NUCLEOTIDE SEQUENCE [LARGE SCALE GENOMIC DNA]</scope>
    <source>
        <strain evidence="9 10">JEL423</strain>
    </source>
</reference>
<dbReference type="OrthoDB" id="5600252at2759"/>
<dbReference type="Gene3D" id="1.20.120.1080">
    <property type="match status" value="1"/>
</dbReference>
<evidence type="ECO:0000256" key="3">
    <source>
        <dbReference type="ARBA" id="ARBA00022801"/>
    </source>
</evidence>
<evidence type="ECO:0000256" key="6">
    <source>
        <dbReference type="SAM" id="MobiDB-lite"/>
    </source>
</evidence>
<keyword evidence="2" id="KW-0547">Nucleotide-binding</keyword>